<accession>A0A081C789</accession>
<dbReference type="eggNOG" id="COG1807">
    <property type="taxonomic scope" value="Bacteria"/>
</dbReference>
<feature type="transmembrane region" description="Helical" evidence="8">
    <location>
        <begin position="100"/>
        <end position="121"/>
    </location>
</feature>
<gene>
    <name evidence="10" type="ORF">U27_00341</name>
</gene>
<dbReference type="PANTHER" id="PTHR33908:SF11">
    <property type="entry name" value="MEMBRANE PROTEIN"/>
    <property type="match status" value="1"/>
</dbReference>
<reference evidence="10" key="1">
    <citation type="journal article" date="2015" name="PeerJ">
        <title>First genomic representation of candidate bacterial phylum KSB3 points to enhanced environmental sensing as a trigger of wastewater bulking.</title>
        <authorList>
            <person name="Sekiguchi Y."/>
            <person name="Ohashi A."/>
            <person name="Parks D.H."/>
            <person name="Yamauchi T."/>
            <person name="Tyson G.W."/>
            <person name="Hugenholtz P."/>
        </authorList>
    </citation>
    <scope>NUCLEOTIDE SEQUENCE [LARGE SCALE GENOMIC DNA]</scope>
</reference>
<dbReference type="InterPro" id="IPR038731">
    <property type="entry name" value="RgtA/B/C-like"/>
</dbReference>
<feature type="transmembrane region" description="Helical" evidence="8">
    <location>
        <begin position="32"/>
        <end position="54"/>
    </location>
</feature>
<dbReference type="EMBL" id="DF820473">
    <property type="protein sequence ID" value="GAK60444.1"/>
    <property type="molecule type" value="Genomic_DNA"/>
</dbReference>
<evidence type="ECO:0000256" key="1">
    <source>
        <dbReference type="ARBA" id="ARBA00004651"/>
    </source>
</evidence>
<feature type="transmembrane region" description="Helical" evidence="8">
    <location>
        <begin position="445"/>
        <end position="463"/>
    </location>
</feature>
<evidence type="ECO:0000256" key="5">
    <source>
        <dbReference type="ARBA" id="ARBA00022692"/>
    </source>
</evidence>
<feature type="domain" description="Glycosyltransferase RgtA/B/C/D-like" evidence="9">
    <location>
        <begin position="216"/>
        <end position="355"/>
    </location>
</feature>
<sequence>MKTYFSLRIKVALGVVWTIFVLWNFFQSFPLFNLIEVLQNGFLLLVLLIFFTALGKRAFRVFHVSFVSFSEEVSYSFGLGTGIIIFLLIGLAAIGALYQIIILLGILLLAGGIYPEMKSLCIQSYEAAITLNEKKFAFPESYFTILLGIAICVTFFAAATPPFFFDALTYHLAVPQKYLQSHSFHYIPHHHYSNYPANIGMLFLVGLSFSGGMLAQLLSWIYAPMTVLSVYAFTKSRWGNSVAITAAIILFFVPGILIVSMLTSVDNGVMFYAFLSFSAFLTWCSRRQRCWFILSGIFCGLAIGSKYTAIAVTFLTLELLLFLHEYVFEKCPLLSVLRKMVLFGLIVLAITSPWFIKNSLYTGNPLYPFFNSFFGVQESESLGYRQILSRKIPSSRDWLERIFSYYLAAPWTTTMKITGAAGISGILFLISFPLLFGLKKMERAIQYLLIVSGSSFLVWVLFLPHVLRYAFPILPLFSIVVAYTLWHSSMSHYGKKILLSGLSLILLYHFGLFFRESSIFQSMTYLFPPQSKEVFLREHGVNSYPALAYINTETPPDSKILFIGEMRGFYCEREYELQVVRGDEDIFLQQLILEANSVTEVLQELQQKKFSHLLVNIPEMQRIAQSFLRRDSFFHLEDEKKNKILEEFFSERYLHQVFSEYHVVVYEIIYPEAL</sequence>
<dbReference type="AlphaFoldDB" id="A0A081C789"/>
<keyword evidence="3" id="KW-0328">Glycosyltransferase</keyword>
<feature type="transmembrane region" description="Helical" evidence="8">
    <location>
        <begin position="268"/>
        <end position="284"/>
    </location>
</feature>
<keyword evidence="5 8" id="KW-0812">Transmembrane</keyword>
<feature type="transmembrane region" description="Helical" evidence="8">
    <location>
        <begin position="142"/>
        <end position="165"/>
    </location>
</feature>
<dbReference type="HOGENOM" id="CLU_407515_0_0_0"/>
<proteinExistence type="predicted"/>
<evidence type="ECO:0000313" key="11">
    <source>
        <dbReference type="Proteomes" id="UP000030661"/>
    </source>
</evidence>
<feature type="transmembrane region" description="Helical" evidence="8">
    <location>
        <begin position="199"/>
        <end position="222"/>
    </location>
</feature>
<keyword evidence="7 8" id="KW-0472">Membrane</keyword>
<evidence type="ECO:0000256" key="4">
    <source>
        <dbReference type="ARBA" id="ARBA00022679"/>
    </source>
</evidence>
<organism evidence="10">
    <name type="scientific">Vecturithrix granuli</name>
    <dbReference type="NCBI Taxonomy" id="1499967"/>
    <lineage>
        <taxon>Bacteria</taxon>
        <taxon>Candidatus Moduliflexota</taxon>
        <taxon>Candidatus Vecturitrichia</taxon>
        <taxon>Candidatus Vecturitrichales</taxon>
        <taxon>Candidatus Vecturitrichaceae</taxon>
        <taxon>Candidatus Vecturithrix</taxon>
    </lineage>
</organism>
<dbReference type="STRING" id="1499967.U27_00341"/>
<dbReference type="PANTHER" id="PTHR33908">
    <property type="entry name" value="MANNOSYLTRANSFERASE YKCB-RELATED"/>
    <property type="match status" value="1"/>
</dbReference>
<dbReference type="GO" id="GO:0016763">
    <property type="term" value="F:pentosyltransferase activity"/>
    <property type="evidence" value="ECO:0007669"/>
    <property type="project" value="TreeGrafter"/>
</dbReference>
<keyword evidence="11" id="KW-1185">Reference proteome</keyword>
<evidence type="ECO:0000313" key="10">
    <source>
        <dbReference type="EMBL" id="GAK60444.1"/>
    </source>
</evidence>
<evidence type="ECO:0000256" key="7">
    <source>
        <dbReference type="ARBA" id="ARBA00023136"/>
    </source>
</evidence>
<feature type="transmembrane region" description="Helical" evidence="8">
    <location>
        <begin position="497"/>
        <end position="514"/>
    </location>
</feature>
<keyword evidence="6 8" id="KW-1133">Transmembrane helix</keyword>
<feature type="transmembrane region" description="Helical" evidence="8">
    <location>
        <begin position="75"/>
        <end position="94"/>
    </location>
</feature>
<dbReference type="GO" id="GO:0009103">
    <property type="term" value="P:lipopolysaccharide biosynthetic process"/>
    <property type="evidence" value="ECO:0007669"/>
    <property type="project" value="UniProtKB-ARBA"/>
</dbReference>
<protein>
    <submittedName>
        <fullName evidence="10">Glycosyl transferase family 39</fullName>
    </submittedName>
</protein>
<feature type="transmembrane region" description="Helical" evidence="8">
    <location>
        <begin position="417"/>
        <end position="438"/>
    </location>
</feature>
<keyword evidence="2" id="KW-1003">Cell membrane</keyword>
<dbReference type="Pfam" id="PF13231">
    <property type="entry name" value="PMT_2"/>
    <property type="match status" value="1"/>
</dbReference>
<dbReference type="InterPro" id="IPR050297">
    <property type="entry name" value="LipidA_mod_glycosyltrf_83"/>
</dbReference>
<name>A0A081C789_VECG1</name>
<feature type="transmembrane region" description="Helical" evidence="8">
    <location>
        <begin position="7"/>
        <end position="26"/>
    </location>
</feature>
<feature type="transmembrane region" description="Helical" evidence="8">
    <location>
        <begin position="469"/>
        <end position="485"/>
    </location>
</feature>
<evidence type="ECO:0000256" key="2">
    <source>
        <dbReference type="ARBA" id="ARBA00022475"/>
    </source>
</evidence>
<feature type="transmembrane region" description="Helical" evidence="8">
    <location>
        <begin position="340"/>
        <end position="356"/>
    </location>
</feature>
<dbReference type="GO" id="GO:0005886">
    <property type="term" value="C:plasma membrane"/>
    <property type="evidence" value="ECO:0007669"/>
    <property type="project" value="UniProtKB-SubCell"/>
</dbReference>
<dbReference type="Proteomes" id="UP000030661">
    <property type="component" value="Unassembled WGS sequence"/>
</dbReference>
<evidence type="ECO:0000256" key="3">
    <source>
        <dbReference type="ARBA" id="ARBA00022676"/>
    </source>
</evidence>
<evidence type="ECO:0000256" key="6">
    <source>
        <dbReference type="ARBA" id="ARBA00022989"/>
    </source>
</evidence>
<feature type="transmembrane region" description="Helical" evidence="8">
    <location>
        <begin position="242"/>
        <end position="262"/>
    </location>
</feature>
<keyword evidence="4 10" id="KW-0808">Transferase</keyword>
<comment type="subcellular location">
    <subcellularLocation>
        <location evidence="1">Cell membrane</location>
        <topology evidence="1">Multi-pass membrane protein</topology>
    </subcellularLocation>
</comment>
<evidence type="ECO:0000256" key="8">
    <source>
        <dbReference type="SAM" id="Phobius"/>
    </source>
</evidence>
<feature type="transmembrane region" description="Helical" evidence="8">
    <location>
        <begin position="289"/>
        <end position="304"/>
    </location>
</feature>
<evidence type="ECO:0000259" key="9">
    <source>
        <dbReference type="Pfam" id="PF13231"/>
    </source>
</evidence>